<accession>A0A8H6CRB0</accession>
<organism evidence="2 3">
    <name type="scientific">Letharia lupina</name>
    <dbReference type="NCBI Taxonomy" id="560253"/>
    <lineage>
        <taxon>Eukaryota</taxon>
        <taxon>Fungi</taxon>
        <taxon>Dikarya</taxon>
        <taxon>Ascomycota</taxon>
        <taxon>Pezizomycotina</taxon>
        <taxon>Lecanoromycetes</taxon>
        <taxon>OSLEUM clade</taxon>
        <taxon>Lecanoromycetidae</taxon>
        <taxon>Lecanorales</taxon>
        <taxon>Lecanorineae</taxon>
        <taxon>Parmeliaceae</taxon>
        <taxon>Letharia</taxon>
    </lineage>
</organism>
<reference evidence="2 3" key="1">
    <citation type="journal article" date="2020" name="Genomics">
        <title>Complete, high-quality genomes from long-read metagenomic sequencing of two wolf lichen thalli reveals enigmatic genome architecture.</title>
        <authorList>
            <person name="McKenzie S.K."/>
            <person name="Walston R.F."/>
            <person name="Allen J.L."/>
        </authorList>
    </citation>
    <scope>NUCLEOTIDE SEQUENCE [LARGE SCALE GENOMIC DNA]</scope>
    <source>
        <strain evidence="2">WasteWater1</strain>
    </source>
</reference>
<evidence type="ECO:0000313" key="2">
    <source>
        <dbReference type="EMBL" id="KAF6228235.1"/>
    </source>
</evidence>
<dbReference type="RefSeq" id="XP_037156169.1">
    <property type="nucleotide sequence ID" value="XM_037298833.1"/>
</dbReference>
<protein>
    <submittedName>
        <fullName evidence="2">Uncharacterized protein</fullName>
    </submittedName>
</protein>
<evidence type="ECO:0000256" key="1">
    <source>
        <dbReference type="SAM" id="MobiDB-lite"/>
    </source>
</evidence>
<dbReference type="Proteomes" id="UP000593566">
    <property type="component" value="Unassembled WGS sequence"/>
</dbReference>
<name>A0A8H6CRB0_9LECA</name>
<sequence>MPHSKTPGGSGASEKFLKQQAEKHGEGASNAGGHTEGKAPGEAPVASDSGISDVGIEKGTNQPGEKGILGPKMDPVPDSSKDTRGV</sequence>
<proteinExistence type="predicted"/>
<keyword evidence="3" id="KW-1185">Reference proteome</keyword>
<dbReference type="GeneID" id="59336362"/>
<gene>
    <name evidence="2" type="ORF">HO133_007965</name>
</gene>
<feature type="compositionally biased region" description="Basic and acidic residues" evidence="1">
    <location>
        <begin position="15"/>
        <end position="26"/>
    </location>
</feature>
<comment type="caution">
    <text evidence="2">The sequence shown here is derived from an EMBL/GenBank/DDBJ whole genome shotgun (WGS) entry which is preliminary data.</text>
</comment>
<dbReference type="AlphaFoldDB" id="A0A8H6CRB0"/>
<dbReference type="EMBL" id="JACCJB010000004">
    <property type="protein sequence ID" value="KAF6228235.1"/>
    <property type="molecule type" value="Genomic_DNA"/>
</dbReference>
<evidence type="ECO:0000313" key="3">
    <source>
        <dbReference type="Proteomes" id="UP000593566"/>
    </source>
</evidence>
<feature type="region of interest" description="Disordered" evidence="1">
    <location>
        <begin position="1"/>
        <end position="86"/>
    </location>
</feature>